<evidence type="ECO:0000313" key="2">
    <source>
        <dbReference type="Proteomes" id="UP000005156"/>
    </source>
</evidence>
<reference evidence="1 2" key="1">
    <citation type="submission" date="2011-02" db="EMBL/GenBank/DDBJ databases">
        <authorList>
            <person name="Weinstock G."/>
            <person name="Sodergren E."/>
            <person name="Clifton S."/>
            <person name="Fulton L."/>
            <person name="Fulton B."/>
            <person name="Courtney L."/>
            <person name="Fronick C."/>
            <person name="Harrison M."/>
            <person name="Strong C."/>
            <person name="Farmer C."/>
            <person name="Delahaunty K."/>
            <person name="Markovic C."/>
            <person name="Hall O."/>
            <person name="Minx P."/>
            <person name="Tomlinson C."/>
            <person name="Mitreva M."/>
            <person name="Hou S."/>
            <person name="Chen J."/>
            <person name="Wollam A."/>
            <person name="Pepin K.H."/>
            <person name="Johnson M."/>
            <person name="Bhonagiri V."/>
            <person name="Zhang X."/>
            <person name="Suruliraj S."/>
            <person name="Warren W."/>
            <person name="Chinwalla A."/>
            <person name="Mardis E.R."/>
            <person name="Wilson R.K."/>
        </authorList>
    </citation>
    <scope>NUCLEOTIDE SEQUENCE [LARGE SCALE GENOMIC DNA]</scope>
    <source>
        <strain evidence="1 2">YIT 11859</strain>
    </source>
</reference>
<evidence type="ECO:0000313" key="1">
    <source>
        <dbReference type="EMBL" id="EGG55122.1"/>
    </source>
</evidence>
<dbReference type="Proteomes" id="UP000005156">
    <property type="component" value="Unassembled WGS sequence"/>
</dbReference>
<gene>
    <name evidence="1" type="ORF">HMPREF9439_01226</name>
</gene>
<name>F3QJW9_9BURK</name>
<protein>
    <submittedName>
        <fullName evidence="1">Uncharacterized protein</fullName>
    </submittedName>
</protein>
<sequence length="44" mass="4924">MKIKQAQKRTKAGSHFGVCSKDLDAKMHQHLAVARSKIGNFRLS</sequence>
<proteinExistence type="predicted"/>
<dbReference type="HOGENOM" id="CLU_3219660_0_0_4"/>
<dbReference type="AlphaFoldDB" id="F3QJW9"/>
<keyword evidence="2" id="KW-1185">Reference proteome</keyword>
<dbReference type="EMBL" id="AFBP01000031">
    <property type="protein sequence ID" value="EGG55122.1"/>
    <property type="molecule type" value="Genomic_DNA"/>
</dbReference>
<organism evidence="1 2">
    <name type="scientific">Parasutterella excrementihominis YIT 11859</name>
    <dbReference type="NCBI Taxonomy" id="762966"/>
    <lineage>
        <taxon>Bacteria</taxon>
        <taxon>Pseudomonadati</taxon>
        <taxon>Pseudomonadota</taxon>
        <taxon>Betaproteobacteria</taxon>
        <taxon>Burkholderiales</taxon>
        <taxon>Sutterellaceae</taxon>
        <taxon>Parasutterella</taxon>
    </lineage>
</organism>
<comment type="caution">
    <text evidence="1">The sequence shown here is derived from an EMBL/GenBank/DDBJ whole genome shotgun (WGS) entry which is preliminary data.</text>
</comment>
<accession>F3QJW9</accession>